<proteinExistence type="predicted"/>
<name>A0A923IVS2_9SPHI</name>
<dbReference type="AlphaFoldDB" id="A0A923IVS2"/>
<accession>A0A923IVS2</accession>
<evidence type="ECO:0000313" key="2">
    <source>
        <dbReference type="EMBL" id="MBB2145454.1"/>
    </source>
</evidence>
<gene>
    <name evidence="2" type="ORF">GM921_08170</name>
</gene>
<feature type="chain" id="PRO_5036849702" evidence="1">
    <location>
        <begin position="20"/>
        <end position="169"/>
    </location>
</feature>
<dbReference type="EMBL" id="WNXD01000001">
    <property type="protein sequence ID" value="MBB2145454.1"/>
    <property type="molecule type" value="Genomic_DNA"/>
</dbReference>
<evidence type="ECO:0000313" key="3">
    <source>
        <dbReference type="Proteomes" id="UP000601055"/>
    </source>
</evidence>
<evidence type="ECO:0000256" key="1">
    <source>
        <dbReference type="SAM" id="SignalP"/>
    </source>
</evidence>
<organism evidence="2 3">
    <name type="scientific">Pedobacter planticolens</name>
    <dbReference type="NCBI Taxonomy" id="2679964"/>
    <lineage>
        <taxon>Bacteria</taxon>
        <taxon>Pseudomonadati</taxon>
        <taxon>Bacteroidota</taxon>
        <taxon>Sphingobacteriia</taxon>
        <taxon>Sphingobacteriales</taxon>
        <taxon>Sphingobacteriaceae</taxon>
        <taxon>Pedobacter</taxon>
    </lineage>
</organism>
<feature type="signal peptide" evidence="1">
    <location>
        <begin position="1"/>
        <end position="19"/>
    </location>
</feature>
<comment type="caution">
    <text evidence="2">The sequence shown here is derived from an EMBL/GenBank/DDBJ whole genome shotgun (WGS) entry which is preliminary data.</text>
</comment>
<dbReference type="Proteomes" id="UP000601055">
    <property type="component" value="Unassembled WGS sequence"/>
</dbReference>
<reference evidence="2" key="1">
    <citation type="submission" date="2019-11" db="EMBL/GenBank/DDBJ databases">
        <title>Description of Pedobacter sp. LMG 31464T.</title>
        <authorList>
            <person name="Carlier A."/>
            <person name="Qi S."/>
            <person name="Vandamme P."/>
        </authorList>
    </citation>
    <scope>NUCLEOTIDE SEQUENCE</scope>
    <source>
        <strain evidence="2">LMG 31464</strain>
    </source>
</reference>
<protein>
    <submittedName>
        <fullName evidence="2">Uncharacterized protein</fullName>
    </submittedName>
</protein>
<keyword evidence="1" id="KW-0732">Signal</keyword>
<keyword evidence="3" id="KW-1185">Reference proteome</keyword>
<sequence>MKSLLLLLLFSIFFTTVNAQSKDFEIKVVSKKYQTVKGLLQKVSPEGIGVEDYKGNYLTFRPSEITRIKIRKRGLTIGEATLSGGAAGLGLGATIWSLDSEGNSTKEMLVLTSLLTATGVVAGTITGVISEIANTKFTLIVNESEENYKAGYKQLEKYVNLVITEHVNP</sequence>
<dbReference type="RefSeq" id="WP_182922103.1">
    <property type="nucleotide sequence ID" value="NZ_WNXD01000001.1"/>
</dbReference>